<dbReference type="Pfam" id="PF13424">
    <property type="entry name" value="TPR_12"/>
    <property type="match status" value="2"/>
</dbReference>
<accession>A0AAD9L1D4</accession>
<dbReference type="GO" id="GO:0004169">
    <property type="term" value="F:dolichyl-phosphate-mannose-protein mannosyltransferase activity"/>
    <property type="evidence" value="ECO:0007669"/>
    <property type="project" value="UniProtKB-EC"/>
</dbReference>
<dbReference type="GO" id="GO:0030968">
    <property type="term" value="P:endoplasmic reticulum unfolded protein response"/>
    <property type="evidence" value="ECO:0007669"/>
    <property type="project" value="TreeGrafter"/>
</dbReference>
<evidence type="ECO:0000256" key="13">
    <source>
        <dbReference type="PROSITE-ProRule" id="PRU00339"/>
    </source>
</evidence>
<evidence type="ECO:0000256" key="12">
    <source>
        <dbReference type="ARBA" id="ARBA00023136"/>
    </source>
</evidence>
<comment type="pathway">
    <text evidence="3">Protein modification; protein glycosylation.</text>
</comment>
<feature type="domain" description="DUF1736" evidence="15">
    <location>
        <begin position="315"/>
        <end position="387"/>
    </location>
</feature>
<evidence type="ECO:0000313" key="17">
    <source>
        <dbReference type="Proteomes" id="UP001209878"/>
    </source>
</evidence>
<dbReference type="InterPro" id="IPR019734">
    <property type="entry name" value="TPR_rpt"/>
</dbReference>
<gene>
    <name evidence="16" type="ORF">NP493_399g03004</name>
</gene>
<dbReference type="PROSITE" id="PS50293">
    <property type="entry name" value="TPR_REGION"/>
    <property type="match status" value="1"/>
</dbReference>
<feature type="repeat" description="TPR" evidence="13">
    <location>
        <begin position="672"/>
        <end position="705"/>
    </location>
</feature>
<keyword evidence="7 14" id="KW-0812">Transmembrane</keyword>
<feature type="repeat" description="TPR" evidence="13">
    <location>
        <begin position="502"/>
        <end position="535"/>
    </location>
</feature>
<dbReference type="EMBL" id="JAODUO010000399">
    <property type="protein sequence ID" value="KAK2181437.1"/>
    <property type="molecule type" value="Genomic_DNA"/>
</dbReference>
<feature type="transmembrane region" description="Helical" evidence="14">
    <location>
        <begin position="177"/>
        <end position="197"/>
    </location>
</feature>
<proteinExistence type="inferred from homology"/>
<evidence type="ECO:0000256" key="4">
    <source>
        <dbReference type="ARBA" id="ARBA00007882"/>
    </source>
</evidence>
<evidence type="ECO:0000256" key="10">
    <source>
        <dbReference type="ARBA" id="ARBA00022824"/>
    </source>
</evidence>
<comment type="caution">
    <text evidence="16">The sequence shown here is derived from an EMBL/GenBank/DDBJ whole genome shotgun (WGS) entry which is preliminary data.</text>
</comment>
<dbReference type="InterPro" id="IPR052346">
    <property type="entry name" value="O-mannosyl-transferase_TMTC"/>
</dbReference>
<protein>
    <recommendedName>
        <fullName evidence="5">dolichyl-phosphate-mannose--protein mannosyltransferase</fullName>
        <ecNumber evidence="5">2.4.1.109</ecNumber>
    </recommendedName>
</protein>
<feature type="transmembrane region" description="Helical" evidence="14">
    <location>
        <begin position="375"/>
        <end position="393"/>
    </location>
</feature>
<dbReference type="Pfam" id="PF08409">
    <property type="entry name" value="TMTC_DUF1736"/>
    <property type="match status" value="1"/>
</dbReference>
<dbReference type="SUPFAM" id="SSF81901">
    <property type="entry name" value="HCP-like"/>
    <property type="match status" value="1"/>
</dbReference>
<evidence type="ECO:0000256" key="14">
    <source>
        <dbReference type="SAM" id="Phobius"/>
    </source>
</evidence>
<dbReference type="Proteomes" id="UP001209878">
    <property type="component" value="Unassembled WGS sequence"/>
</dbReference>
<keyword evidence="8" id="KW-0677">Repeat</keyword>
<dbReference type="Pfam" id="PF13374">
    <property type="entry name" value="TPR_10"/>
    <property type="match status" value="1"/>
</dbReference>
<feature type="transmembrane region" description="Helical" evidence="14">
    <location>
        <begin position="217"/>
        <end position="235"/>
    </location>
</feature>
<keyword evidence="17" id="KW-1185">Reference proteome</keyword>
<name>A0AAD9L1D4_RIDPI</name>
<dbReference type="InterPro" id="IPR011990">
    <property type="entry name" value="TPR-like_helical_dom_sf"/>
</dbReference>
<evidence type="ECO:0000256" key="8">
    <source>
        <dbReference type="ARBA" id="ARBA00022737"/>
    </source>
</evidence>
<dbReference type="PANTHER" id="PTHR44227">
    <property type="match status" value="1"/>
</dbReference>
<evidence type="ECO:0000256" key="5">
    <source>
        <dbReference type="ARBA" id="ARBA00012839"/>
    </source>
</evidence>
<organism evidence="16 17">
    <name type="scientific">Ridgeia piscesae</name>
    <name type="common">Tubeworm</name>
    <dbReference type="NCBI Taxonomy" id="27915"/>
    <lineage>
        <taxon>Eukaryota</taxon>
        <taxon>Metazoa</taxon>
        <taxon>Spiralia</taxon>
        <taxon>Lophotrochozoa</taxon>
        <taxon>Annelida</taxon>
        <taxon>Polychaeta</taxon>
        <taxon>Sedentaria</taxon>
        <taxon>Canalipalpata</taxon>
        <taxon>Sabellida</taxon>
        <taxon>Siboglinidae</taxon>
        <taxon>Ridgeia</taxon>
    </lineage>
</organism>
<feature type="transmembrane region" description="Helical" evidence="14">
    <location>
        <begin position="342"/>
        <end position="363"/>
    </location>
</feature>
<evidence type="ECO:0000256" key="3">
    <source>
        <dbReference type="ARBA" id="ARBA00004922"/>
    </source>
</evidence>
<keyword evidence="10" id="KW-0256">Endoplasmic reticulum</keyword>
<evidence type="ECO:0000259" key="15">
    <source>
        <dbReference type="Pfam" id="PF08409"/>
    </source>
</evidence>
<sequence>MTRKVHLDPDVKPVAWDSHLPVPKLSFATAAAVVFTAAILCFVNSYDADFVFDDSEAILNNKDLKPETPIGTVFTHDFWGQKVTANTSHKSYRPLTILTFKLNALVAGGLHPRGFHIANIFLHGVVSVVFLRVFSLLLGGAQSSQSATMGFPAPRASFLSGILFAVHPIHTEAVAGVVGRADLLCALSFLLSLLAYMKSTEGCHYSASPLLLPRQPFSLPWILVSMLLCAVAVLCKEQGITVLGVCSAYDVLIVCRLDFLQVLGLRITTKDKSKPVLNARFKLAQQQWRTLMVRHVILGMTGAAILAGRWRVMGSSPPVFQPIDNPHSFVNGTVFKILNYNYLYALNSFILLYPHWLCFDWSMGCVPVITTVTDARLLGVAVFWAILGTLLYHSLVAPPSRRQRLLAVSMAMLVVPFLPATNLLFRVGFVIAERVLYLSSAGGVMLVVLGASALSARYRTLTQVCLVILIAAFTARSTQRSRIWRTEKTLFDSGATVCPLNAKVHYNIAKVYGDTGHIKFAMNKYRTAISLNPAYDQAMNNLANLLKEAGDYVEAESLLKKAVSLRPSFAAAWMNLGIVEAALHKFTDAETSYQMALKHRRKYPDCYYNLGNLYLDDGRHKEALVAWRNATLQKETHINAWNNMAVLLGNLDRLDELHLMMKEALTFNPQDSALHYNYASALGKAEKFPESEEHFLKAIEMSPGEARYHTNLGVLYHRWGKLEQAETAYQRALQLEPSSAQLQENLQMLYRRKAKQ</sequence>
<dbReference type="Pfam" id="PF13181">
    <property type="entry name" value="TPR_8"/>
    <property type="match status" value="1"/>
</dbReference>
<evidence type="ECO:0000256" key="1">
    <source>
        <dbReference type="ARBA" id="ARBA00004141"/>
    </source>
</evidence>
<feature type="transmembrane region" description="Helical" evidence="14">
    <location>
        <begin position="405"/>
        <end position="424"/>
    </location>
</feature>
<feature type="transmembrane region" description="Helical" evidence="14">
    <location>
        <begin position="153"/>
        <end position="170"/>
    </location>
</feature>
<dbReference type="InterPro" id="IPR013618">
    <property type="entry name" value="TMTC_DUF1736"/>
</dbReference>
<evidence type="ECO:0000256" key="11">
    <source>
        <dbReference type="ARBA" id="ARBA00022989"/>
    </source>
</evidence>
<evidence type="ECO:0000256" key="9">
    <source>
        <dbReference type="ARBA" id="ARBA00022803"/>
    </source>
</evidence>
<feature type="transmembrane region" description="Helical" evidence="14">
    <location>
        <begin position="25"/>
        <end position="43"/>
    </location>
</feature>
<feature type="transmembrane region" description="Helical" evidence="14">
    <location>
        <begin position="120"/>
        <end position="141"/>
    </location>
</feature>
<dbReference type="EC" id="2.4.1.109" evidence="5"/>
<dbReference type="PANTHER" id="PTHR44227:SF3">
    <property type="entry name" value="PROTEIN O-MANNOSYL-TRANSFERASE TMTC4"/>
    <property type="match status" value="1"/>
</dbReference>
<dbReference type="SMART" id="SM00028">
    <property type="entry name" value="TPR"/>
    <property type="match status" value="7"/>
</dbReference>
<keyword evidence="12 14" id="KW-0472">Membrane</keyword>
<keyword evidence="11 14" id="KW-1133">Transmembrane helix</keyword>
<dbReference type="GO" id="GO:0016020">
    <property type="term" value="C:membrane"/>
    <property type="evidence" value="ECO:0007669"/>
    <property type="project" value="UniProtKB-SubCell"/>
</dbReference>
<comment type="subcellular location">
    <subcellularLocation>
        <location evidence="2">Endoplasmic reticulum</location>
    </subcellularLocation>
    <subcellularLocation>
        <location evidence="1">Membrane</location>
        <topology evidence="1">Multi-pass membrane protein</topology>
    </subcellularLocation>
</comment>
<feature type="repeat" description="TPR" evidence="13">
    <location>
        <begin position="706"/>
        <end position="739"/>
    </location>
</feature>
<keyword evidence="9 13" id="KW-0802">TPR repeat</keyword>
<feature type="transmembrane region" description="Helical" evidence="14">
    <location>
        <begin position="291"/>
        <end position="310"/>
    </location>
</feature>
<evidence type="ECO:0000256" key="2">
    <source>
        <dbReference type="ARBA" id="ARBA00004240"/>
    </source>
</evidence>
<dbReference type="GO" id="GO:0005783">
    <property type="term" value="C:endoplasmic reticulum"/>
    <property type="evidence" value="ECO:0007669"/>
    <property type="project" value="UniProtKB-SubCell"/>
</dbReference>
<feature type="repeat" description="TPR" evidence="13">
    <location>
        <begin position="604"/>
        <end position="637"/>
    </location>
</feature>
<dbReference type="Gene3D" id="1.25.40.10">
    <property type="entry name" value="Tetratricopeptide repeat domain"/>
    <property type="match status" value="2"/>
</dbReference>
<evidence type="ECO:0000256" key="6">
    <source>
        <dbReference type="ARBA" id="ARBA00022679"/>
    </source>
</evidence>
<dbReference type="AlphaFoldDB" id="A0AAD9L1D4"/>
<feature type="repeat" description="TPR" evidence="13">
    <location>
        <begin position="536"/>
        <end position="569"/>
    </location>
</feature>
<dbReference type="PROSITE" id="PS50005">
    <property type="entry name" value="TPR"/>
    <property type="match status" value="5"/>
</dbReference>
<comment type="similarity">
    <text evidence="4">Belongs to the TMTC family.</text>
</comment>
<evidence type="ECO:0000256" key="7">
    <source>
        <dbReference type="ARBA" id="ARBA00022692"/>
    </source>
</evidence>
<feature type="transmembrane region" description="Helical" evidence="14">
    <location>
        <begin position="436"/>
        <end position="454"/>
    </location>
</feature>
<keyword evidence="6" id="KW-0808">Transferase</keyword>
<evidence type="ECO:0000313" key="16">
    <source>
        <dbReference type="EMBL" id="KAK2181437.1"/>
    </source>
</evidence>
<reference evidence="16" key="1">
    <citation type="journal article" date="2023" name="Mol. Biol. Evol.">
        <title>Third-Generation Sequencing Reveals the Adaptive Role of the Epigenome in Three Deep-Sea Polychaetes.</title>
        <authorList>
            <person name="Perez M."/>
            <person name="Aroh O."/>
            <person name="Sun Y."/>
            <person name="Lan Y."/>
            <person name="Juniper S.K."/>
            <person name="Young C.R."/>
            <person name="Angers B."/>
            <person name="Qian P.Y."/>
        </authorList>
    </citation>
    <scope>NUCLEOTIDE SEQUENCE</scope>
    <source>
        <strain evidence="16">R07B-5</strain>
    </source>
</reference>